<proteinExistence type="predicted"/>
<organism evidence="2">
    <name type="scientific">Tanacetum cinerariifolium</name>
    <name type="common">Dalmatian daisy</name>
    <name type="synonym">Chrysanthemum cinerariifolium</name>
    <dbReference type="NCBI Taxonomy" id="118510"/>
    <lineage>
        <taxon>Eukaryota</taxon>
        <taxon>Viridiplantae</taxon>
        <taxon>Streptophyta</taxon>
        <taxon>Embryophyta</taxon>
        <taxon>Tracheophyta</taxon>
        <taxon>Spermatophyta</taxon>
        <taxon>Magnoliopsida</taxon>
        <taxon>eudicotyledons</taxon>
        <taxon>Gunneridae</taxon>
        <taxon>Pentapetalae</taxon>
        <taxon>asterids</taxon>
        <taxon>campanulids</taxon>
        <taxon>Asterales</taxon>
        <taxon>Asteraceae</taxon>
        <taxon>Asteroideae</taxon>
        <taxon>Anthemideae</taxon>
        <taxon>Anthemidinae</taxon>
        <taxon>Tanacetum</taxon>
    </lineage>
</organism>
<accession>A0A699XMP3</accession>
<comment type="caution">
    <text evidence="2">The sequence shown here is derived from an EMBL/GenBank/DDBJ whole genome shotgun (WGS) entry which is preliminary data.</text>
</comment>
<feature type="region of interest" description="Disordered" evidence="1">
    <location>
        <begin position="38"/>
        <end position="66"/>
    </location>
</feature>
<sequence>AIGLLGCRARGRTRAAWGSRPALGWAARARPPKVWRVGGGQSLSATPGLRAGWPTTPARAGPSGAASIGAPALAGCGWRKEVT</sequence>
<feature type="compositionally biased region" description="Low complexity" evidence="1">
    <location>
        <begin position="54"/>
        <end position="66"/>
    </location>
</feature>
<evidence type="ECO:0000313" key="2">
    <source>
        <dbReference type="EMBL" id="GFD57734.1"/>
    </source>
</evidence>
<name>A0A699XMP3_TANCI</name>
<reference evidence="2" key="1">
    <citation type="journal article" date="2019" name="Sci. Rep.">
        <title>Draft genome of Tanacetum cinerariifolium, the natural source of mosquito coil.</title>
        <authorList>
            <person name="Yamashiro T."/>
            <person name="Shiraishi A."/>
            <person name="Satake H."/>
            <person name="Nakayama K."/>
        </authorList>
    </citation>
    <scope>NUCLEOTIDE SEQUENCE</scope>
</reference>
<dbReference type="AlphaFoldDB" id="A0A699XMP3"/>
<feature type="non-terminal residue" evidence="2">
    <location>
        <position position="1"/>
    </location>
</feature>
<dbReference type="EMBL" id="BKCJ011844387">
    <property type="protein sequence ID" value="GFD57734.1"/>
    <property type="molecule type" value="Genomic_DNA"/>
</dbReference>
<gene>
    <name evidence="2" type="ORF">Tci_929703</name>
</gene>
<evidence type="ECO:0000256" key="1">
    <source>
        <dbReference type="SAM" id="MobiDB-lite"/>
    </source>
</evidence>
<protein>
    <submittedName>
        <fullName evidence="2">Uncharacterized protein</fullName>
    </submittedName>
</protein>